<protein>
    <submittedName>
        <fullName evidence="2">Uncharacterized protein</fullName>
    </submittedName>
</protein>
<sequence>MMQHTIMAVFDTARHAQIAVDDLLVCDIPSESIHQYRLAIGADPDAAIRPENEFHRPSGTWTWLINDHPPPTERRAQQEALYRESRLRNEPVVVTIDPSTLTEARIMKILGDHAPLQVRGDKEGWNHADTSFAQKGQMDPSELEPQAPVEMTEYH</sequence>
<dbReference type="EMBL" id="BAPV01000004">
    <property type="protein sequence ID" value="GBQ84894.1"/>
    <property type="molecule type" value="Genomic_DNA"/>
</dbReference>
<accession>A0ABQ0PYQ4</accession>
<organism evidence="2 3">
    <name type="scientific">Asaia krungthepensis NRIC 0535</name>
    <dbReference type="NCBI Taxonomy" id="1307925"/>
    <lineage>
        <taxon>Bacteria</taxon>
        <taxon>Pseudomonadati</taxon>
        <taxon>Pseudomonadota</taxon>
        <taxon>Alphaproteobacteria</taxon>
        <taxon>Acetobacterales</taxon>
        <taxon>Acetobacteraceae</taxon>
        <taxon>Asaia</taxon>
    </lineage>
</organism>
<name>A0ABQ0PYQ4_9PROT</name>
<gene>
    <name evidence="2" type="ORF">AA0535_0621</name>
</gene>
<evidence type="ECO:0000313" key="3">
    <source>
        <dbReference type="Proteomes" id="UP001062776"/>
    </source>
</evidence>
<dbReference type="RefSeq" id="WP_264814450.1">
    <property type="nucleotide sequence ID" value="NZ_BAPV01000004.1"/>
</dbReference>
<proteinExistence type="predicted"/>
<reference evidence="2" key="1">
    <citation type="submission" date="2013-04" db="EMBL/GenBank/DDBJ databases">
        <title>The genome sequencing project of 58 acetic acid bacteria.</title>
        <authorList>
            <person name="Okamoto-Kainuma A."/>
            <person name="Ishikawa M."/>
            <person name="Umino S."/>
            <person name="Koizumi Y."/>
            <person name="Shiwa Y."/>
            <person name="Yoshikawa H."/>
            <person name="Matsutani M."/>
            <person name="Matsushita K."/>
        </authorList>
    </citation>
    <scope>NUCLEOTIDE SEQUENCE</scope>
    <source>
        <strain evidence="2">NRIC 0535</strain>
    </source>
</reference>
<evidence type="ECO:0000313" key="2">
    <source>
        <dbReference type="EMBL" id="GBQ84894.1"/>
    </source>
</evidence>
<evidence type="ECO:0000256" key="1">
    <source>
        <dbReference type="SAM" id="MobiDB-lite"/>
    </source>
</evidence>
<comment type="caution">
    <text evidence="2">The sequence shown here is derived from an EMBL/GenBank/DDBJ whole genome shotgun (WGS) entry which is preliminary data.</text>
</comment>
<keyword evidence="3" id="KW-1185">Reference proteome</keyword>
<dbReference type="Proteomes" id="UP001062776">
    <property type="component" value="Unassembled WGS sequence"/>
</dbReference>
<feature type="region of interest" description="Disordered" evidence="1">
    <location>
        <begin position="132"/>
        <end position="155"/>
    </location>
</feature>